<dbReference type="CDD" id="cd02440">
    <property type="entry name" value="AdoMet_MTases"/>
    <property type="match status" value="1"/>
</dbReference>
<keyword evidence="1" id="KW-0680">Restriction system</keyword>
<feature type="coiled-coil region" evidence="3">
    <location>
        <begin position="603"/>
        <end position="630"/>
    </location>
</feature>
<sequence>MVATTGHLTLKDIAELAQVSRPAVSNWRKRYSDFPAPLDTSAQSKPLFEAADVVRWLKAKELLSEDAEKNLQLTSLWAAANLLRNEIAIDDIPLIMLTLLAIDKDPVFKPSAEFDALSSRISTVKLEEVQQAISRLHLADHGEAAQLVVDRFLGIGSRGDRSQYGTASSLSNATIIAAASSTHENAETVLDPACGIAGTLLGIGRHFPEAQLLGAEINPSTASLARLLTYLTGNEATIEKANSLMSDQFPDVRADIVVCEPPLAVRFHKSDLEQMQRNNPEYPLRGLGSEELFILYAAQHLTEKGRAYLITSMRPTYHGGFKEHRQRLIAQGQIEAVVELPRGVLSATRIPAALWVLRAEGAEETLLIDASNQSPDSVPSRIGKWLNAARSHETTDVTYKAVTLADVVTNDGSLSPSIYLTEPIALDDAAIAFDTALHSLNTTTKDLSHMRTPRITASTVPTATSSTMLADLIKDGHFERINGRYRANKELQSGDVHLARPNRSASPAFVDEFNATDLLHPGDILMPRIGELPAWVHEEDGKKWVASDALIVLRPASDEYDPYFIAACLNAPTNISTQGMIAKRHQLARLAIPELNREQRSFIAETHRSLNNARTAARQLEHEAEQASDAFLNLVFAGK</sequence>
<keyword evidence="3" id="KW-0175">Coiled coil</keyword>
<dbReference type="InterPro" id="IPR036388">
    <property type="entry name" value="WH-like_DNA-bd_sf"/>
</dbReference>
<dbReference type="GO" id="GO:0008170">
    <property type="term" value="F:N-methyltransferase activity"/>
    <property type="evidence" value="ECO:0007669"/>
    <property type="project" value="InterPro"/>
</dbReference>
<evidence type="ECO:0000313" key="6">
    <source>
        <dbReference type="Proteomes" id="UP000186292"/>
    </source>
</evidence>
<dbReference type="InterPro" id="IPR029063">
    <property type="entry name" value="SAM-dependent_MTases_sf"/>
</dbReference>
<protein>
    <submittedName>
        <fullName evidence="5">Type I restriction-modification system, DNA methylase subunit</fullName>
    </submittedName>
</protein>
<name>A0A1N7JHT3_9CORY</name>
<keyword evidence="5" id="KW-0808">Transferase</keyword>
<feature type="domain" description="DNA methylase adenine-specific" evidence="4">
    <location>
        <begin position="179"/>
        <end position="421"/>
    </location>
</feature>
<dbReference type="InterPro" id="IPR044946">
    <property type="entry name" value="Restrct_endonuc_typeI_TRD_sf"/>
</dbReference>
<dbReference type="GO" id="GO:0009307">
    <property type="term" value="P:DNA restriction-modification system"/>
    <property type="evidence" value="ECO:0007669"/>
    <property type="project" value="UniProtKB-KW"/>
</dbReference>
<dbReference type="GO" id="GO:0032259">
    <property type="term" value="P:methylation"/>
    <property type="evidence" value="ECO:0007669"/>
    <property type="project" value="UniProtKB-KW"/>
</dbReference>
<dbReference type="Proteomes" id="UP000186292">
    <property type="component" value="Unassembled WGS sequence"/>
</dbReference>
<dbReference type="SUPFAM" id="SSF53335">
    <property type="entry name" value="S-adenosyl-L-methionine-dependent methyltransferases"/>
    <property type="match status" value="1"/>
</dbReference>
<evidence type="ECO:0000256" key="1">
    <source>
        <dbReference type="ARBA" id="ARBA00022747"/>
    </source>
</evidence>
<dbReference type="Gene3D" id="3.40.50.150">
    <property type="entry name" value="Vaccinia Virus protein VP39"/>
    <property type="match status" value="1"/>
</dbReference>
<keyword evidence="5" id="KW-0489">Methyltransferase</keyword>
<evidence type="ECO:0000256" key="3">
    <source>
        <dbReference type="SAM" id="Coils"/>
    </source>
</evidence>
<accession>A0A1N7JHT3</accession>
<organism evidence="5 6">
    <name type="scientific">Corynebacterium appendicis CIP 107643</name>
    <dbReference type="NCBI Taxonomy" id="1161099"/>
    <lineage>
        <taxon>Bacteria</taxon>
        <taxon>Bacillati</taxon>
        <taxon>Actinomycetota</taxon>
        <taxon>Actinomycetes</taxon>
        <taxon>Mycobacteriales</taxon>
        <taxon>Corynebacteriaceae</taxon>
        <taxon>Corynebacterium</taxon>
    </lineage>
</organism>
<dbReference type="InterPro" id="IPR052916">
    <property type="entry name" value="Type-I_RE_MTase_Subunit"/>
</dbReference>
<evidence type="ECO:0000313" key="5">
    <source>
        <dbReference type="EMBL" id="SIS48913.1"/>
    </source>
</evidence>
<dbReference type="EMBL" id="FTOF01000008">
    <property type="protein sequence ID" value="SIS48913.1"/>
    <property type="molecule type" value="Genomic_DNA"/>
</dbReference>
<dbReference type="PANTHER" id="PTHR42998">
    <property type="entry name" value="TYPE I RESTRICTION ENZYME HINDVIIP M PROTEIN-RELATED"/>
    <property type="match status" value="1"/>
</dbReference>
<reference evidence="6" key="1">
    <citation type="submission" date="2017-01" db="EMBL/GenBank/DDBJ databases">
        <authorList>
            <person name="Varghese N."/>
            <person name="Submissions S."/>
        </authorList>
    </citation>
    <scope>NUCLEOTIDE SEQUENCE [LARGE SCALE GENOMIC DNA]</scope>
    <source>
        <strain evidence="6">DSM 44531</strain>
    </source>
</reference>
<dbReference type="Pfam" id="PF02384">
    <property type="entry name" value="N6_Mtase"/>
    <property type="match status" value="1"/>
</dbReference>
<dbReference type="GO" id="GO:0003677">
    <property type="term" value="F:DNA binding"/>
    <property type="evidence" value="ECO:0007669"/>
    <property type="project" value="UniProtKB-KW"/>
</dbReference>
<dbReference type="SUPFAM" id="SSF46955">
    <property type="entry name" value="Putative DNA-binding domain"/>
    <property type="match status" value="1"/>
</dbReference>
<dbReference type="RefSeq" id="WP_076599481.1">
    <property type="nucleotide sequence ID" value="NZ_CP046976.1"/>
</dbReference>
<dbReference type="Gene3D" id="1.10.10.10">
    <property type="entry name" value="Winged helix-like DNA-binding domain superfamily/Winged helix DNA-binding domain"/>
    <property type="match status" value="1"/>
</dbReference>
<dbReference type="PRINTS" id="PR00507">
    <property type="entry name" value="N12N6MTFRASE"/>
</dbReference>
<evidence type="ECO:0000259" key="4">
    <source>
        <dbReference type="Pfam" id="PF02384"/>
    </source>
</evidence>
<keyword evidence="6" id="KW-1185">Reference proteome</keyword>
<dbReference type="InterPro" id="IPR003356">
    <property type="entry name" value="DNA_methylase_A-5"/>
</dbReference>
<gene>
    <name evidence="5" type="ORF">SAMN05444817_10842</name>
</gene>
<proteinExistence type="predicted"/>
<dbReference type="SUPFAM" id="SSF116734">
    <property type="entry name" value="DNA methylase specificity domain"/>
    <property type="match status" value="1"/>
</dbReference>
<dbReference type="InterPro" id="IPR009061">
    <property type="entry name" value="DNA-bd_dom_put_sf"/>
</dbReference>
<dbReference type="OrthoDB" id="9784823at2"/>
<dbReference type="STRING" id="1161099.SAMN05444817_10842"/>
<dbReference type="PANTHER" id="PTHR42998:SF1">
    <property type="entry name" value="TYPE I RESTRICTION ENZYME HINDI METHYLASE SUBUNIT"/>
    <property type="match status" value="1"/>
</dbReference>
<keyword evidence="2" id="KW-0238">DNA-binding</keyword>
<dbReference type="Gene3D" id="3.90.220.20">
    <property type="entry name" value="DNA methylase specificity domains"/>
    <property type="match status" value="1"/>
</dbReference>
<dbReference type="AlphaFoldDB" id="A0A1N7JHT3"/>
<evidence type="ECO:0000256" key="2">
    <source>
        <dbReference type="ARBA" id="ARBA00023125"/>
    </source>
</evidence>